<accession>A0AAV4WYH0</accession>
<proteinExistence type="predicted"/>
<evidence type="ECO:0000313" key="2">
    <source>
        <dbReference type="Proteomes" id="UP001054945"/>
    </source>
</evidence>
<organism evidence="1 2">
    <name type="scientific">Caerostris extrusa</name>
    <name type="common">Bark spider</name>
    <name type="synonym">Caerostris bankana</name>
    <dbReference type="NCBI Taxonomy" id="172846"/>
    <lineage>
        <taxon>Eukaryota</taxon>
        <taxon>Metazoa</taxon>
        <taxon>Ecdysozoa</taxon>
        <taxon>Arthropoda</taxon>
        <taxon>Chelicerata</taxon>
        <taxon>Arachnida</taxon>
        <taxon>Araneae</taxon>
        <taxon>Araneomorphae</taxon>
        <taxon>Entelegynae</taxon>
        <taxon>Araneoidea</taxon>
        <taxon>Araneidae</taxon>
        <taxon>Caerostris</taxon>
    </lineage>
</organism>
<reference evidence="1 2" key="1">
    <citation type="submission" date="2021-06" db="EMBL/GenBank/DDBJ databases">
        <title>Caerostris extrusa draft genome.</title>
        <authorList>
            <person name="Kono N."/>
            <person name="Arakawa K."/>
        </authorList>
    </citation>
    <scope>NUCLEOTIDE SEQUENCE [LARGE SCALE GENOMIC DNA]</scope>
</reference>
<dbReference type="EMBL" id="BPLR01016831">
    <property type="protein sequence ID" value="GIY86674.1"/>
    <property type="molecule type" value="Genomic_DNA"/>
</dbReference>
<dbReference type="AlphaFoldDB" id="A0AAV4WYH0"/>
<name>A0AAV4WYH0_CAEEX</name>
<gene>
    <name evidence="1" type="ORF">CEXT_305551</name>
</gene>
<sequence length="152" mass="17235">MNNDYIHSIFRKSKPLQTKYYTPAQNSANGSCIAECVAVGFSSLYAIPRRCIFTLGAKDHLSYQSNSMAHIIEFSEKLLTKIAAIKCGLSMMMMQFIPKSLSVIIWMQVLKNNRTDVVYQSDSQLDHQNYRTSIISYGGQTPVYSIETNYPL</sequence>
<keyword evidence="2" id="KW-1185">Reference proteome</keyword>
<evidence type="ECO:0000313" key="1">
    <source>
        <dbReference type="EMBL" id="GIY86674.1"/>
    </source>
</evidence>
<comment type="caution">
    <text evidence="1">The sequence shown here is derived from an EMBL/GenBank/DDBJ whole genome shotgun (WGS) entry which is preliminary data.</text>
</comment>
<dbReference type="Proteomes" id="UP001054945">
    <property type="component" value="Unassembled WGS sequence"/>
</dbReference>
<protein>
    <submittedName>
        <fullName evidence="1">Uncharacterized protein</fullName>
    </submittedName>
</protein>